<keyword evidence="1" id="KW-0175">Coiled coil</keyword>
<accession>L0LA91</accession>
<reference evidence="2" key="1">
    <citation type="submission" date="2013-11" db="EMBL/GenBank/DDBJ databases">
        <title>Discovery of phiAGATE novel phage infecting Bacillus pumilus leads to new insights in phylogeny of subfamily Spounavirinae.</title>
        <authorList>
            <person name="Barylski J."/>
            <person name="Nowicki G."/>
            <person name="Gozdzicka-Jozefiak A."/>
        </authorList>
    </citation>
    <scope>NUCLEOTIDE SEQUENCE [LARGE SCALE GENOMIC DNA]</scope>
</reference>
<feature type="coiled-coil region" evidence="1">
    <location>
        <begin position="20"/>
        <end position="54"/>
    </location>
</feature>
<name>L0LA91_9CAUD</name>
<protein>
    <submittedName>
        <fullName evidence="2">Uncharacterized protein</fullName>
    </submittedName>
</protein>
<evidence type="ECO:0000256" key="1">
    <source>
        <dbReference type="SAM" id="Coils"/>
    </source>
</evidence>
<proteinExistence type="predicted"/>
<dbReference type="GeneID" id="14516041"/>
<dbReference type="KEGG" id="vg:14516041"/>
<dbReference type="RefSeq" id="YP_007349205.1">
    <property type="nucleotide sequence ID" value="NC_020081.2"/>
</dbReference>
<organism evidence="2 3">
    <name type="scientific">Bacillus phage phiAGATE</name>
    <dbReference type="NCBI Taxonomy" id="1204533"/>
    <lineage>
        <taxon>Viruses</taxon>
        <taxon>Duplodnaviria</taxon>
        <taxon>Heunggongvirae</taxon>
        <taxon>Uroviricota</taxon>
        <taxon>Caudoviricetes</taxon>
        <taxon>Herelleviridae</taxon>
        <taxon>Bastillevirinae</taxon>
        <taxon>Agatevirus</taxon>
        <taxon>Agatevirus agate</taxon>
    </lineage>
</organism>
<evidence type="ECO:0000313" key="3">
    <source>
        <dbReference type="Proteomes" id="UP000010364"/>
    </source>
</evidence>
<dbReference type="EMBL" id="JX238501">
    <property type="protein sequence ID" value="AGB62612.1"/>
    <property type="molecule type" value="Genomic_DNA"/>
</dbReference>
<dbReference type="OrthoDB" id="34308at10239"/>
<dbReference type="Proteomes" id="UP000010364">
    <property type="component" value="Segment"/>
</dbReference>
<keyword evidence="3" id="KW-1185">Reference proteome</keyword>
<sequence>MDYLKDTVFKTMKHIHNVREGQLDRDIARLEKELEETAASLAKLKNEQENNSEAVIEACEMFGFVIGGYKGSSILDYGRSALFYDQSAADQASRTTELDLRVSAYELGNSAAKMLFEEGRLPSE</sequence>
<evidence type="ECO:0000313" key="2">
    <source>
        <dbReference type="EMBL" id="AGB62612.1"/>
    </source>
</evidence>